<protein>
    <submittedName>
        <fullName evidence="2">Uncharacterized protein</fullName>
    </submittedName>
</protein>
<keyword evidence="1" id="KW-0812">Transmembrane</keyword>
<reference evidence="2 3" key="1">
    <citation type="journal article" date="2019" name="G3 (Bethesda)">
        <title>Sequencing of a Wild Apple (Malus baccata) Genome Unravels the Differences Between Cultivated and Wild Apple Species Regarding Disease Resistance and Cold Tolerance.</title>
        <authorList>
            <person name="Chen X."/>
        </authorList>
    </citation>
    <scope>NUCLEOTIDE SEQUENCE [LARGE SCALE GENOMIC DNA]</scope>
    <source>
        <strain evidence="3">cv. Shandingzi</strain>
        <tissue evidence="2">Leaves</tissue>
    </source>
</reference>
<feature type="transmembrane region" description="Helical" evidence="1">
    <location>
        <begin position="12"/>
        <end position="40"/>
    </location>
</feature>
<proteinExistence type="predicted"/>
<keyword evidence="3" id="KW-1185">Reference proteome</keyword>
<organism evidence="2 3">
    <name type="scientific">Malus baccata</name>
    <name type="common">Siberian crab apple</name>
    <name type="synonym">Pyrus baccata</name>
    <dbReference type="NCBI Taxonomy" id="106549"/>
    <lineage>
        <taxon>Eukaryota</taxon>
        <taxon>Viridiplantae</taxon>
        <taxon>Streptophyta</taxon>
        <taxon>Embryophyta</taxon>
        <taxon>Tracheophyta</taxon>
        <taxon>Spermatophyta</taxon>
        <taxon>Magnoliopsida</taxon>
        <taxon>eudicotyledons</taxon>
        <taxon>Gunneridae</taxon>
        <taxon>Pentapetalae</taxon>
        <taxon>rosids</taxon>
        <taxon>fabids</taxon>
        <taxon>Rosales</taxon>
        <taxon>Rosaceae</taxon>
        <taxon>Amygdaloideae</taxon>
        <taxon>Maleae</taxon>
        <taxon>Malus</taxon>
    </lineage>
</organism>
<gene>
    <name evidence="2" type="ORF">C1H46_000123</name>
</gene>
<dbReference type="Proteomes" id="UP000315295">
    <property type="component" value="Unassembled WGS sequence"/>
</dbReference>
<evidence type="ECO:0000313" key="2">
    <source>
        <dbReference type="EMBL" id="TQE14204.1"/>
    </source>
</evidence>
<keyword evidence="1" id="KW-0472">Membrane</keyword>
<dbReference type="EMBL" id="VIEB01000005">
    <property type="protein sequence ID" value="TQE14204.1"/>
    <property type="molecule type" value="Genomic_DNA"/>
</dbReference>
<dbReference type="AlphaFoldDB" id="A0A540NT39"/>
<keyword evidence="1" id="KW-1133">Transmembrane helix</keyword>
<evidence type="ECO:0000256" key="1">
    <source>
        <dbReference type="SAM" id="Phobius"/>
    </source>
</evidence>
<name>A0A540NT39_MALBA</name>
<comment type="caution">
    <text evidence="2">The sequence shown here is derived from an EMBL/GenBank/DDBJ whole genome shotgun (WGS) entry which is preliminary data.</text>
</comment>
<sequence>MGKKKEGSQERKWWVPLSFFILSFFFHPLHFISFHAWFFLNLISFGNSYCRGKNSSSSLNGKALLTREVDLQSEVSMAACLPPPLCWVCVSLVLQSEITMAINSYFNRVRKGIKHYKVWKQFGGNDNEESGGEEHKVGGHGLANLEFDVGLVEFKGFDVGLSFFNSTFLVELEL</sequence>
<evidence type="ECO:0000313" key="3">
    <source>
        <dbReference type="Proteomes" id="UP000315295"/>
    </source>
</evidence>
<accession>A0A540NT39</accession>